<dbReference type="AlphaFoldDB" id="A0A0E9WAS8"/>
<reference evidence="1" key="1">
    <citation type="submission" date="2014-11" db="EMBL/GenBank/DDBJ databases">
        <authorList>
            <person name="Amaro Gonzalez C."/>
        </authorList>
    </citation>
    <scope>NUCLEOTIDE SEQUENCE</scope>
</reference>
<accession>A0A0E9WAS8</accession>
<evidence type="ECO:0000313" key="1">
    <source>
        <dbReference type="EMBL" id="JAH87386.1"/>
    </source>
</evidence>
<reference evidence="1" key="2">
    <citation type="journal article" date="2015" name="Fish Shellfish Immunol.">
        <title>Early steps in the European eel (Anguilla anguilla)-Vibrio vulnificus interaction in the gills: Role of the RtxA13 toxin.</title>
        <authorList>
            <person name="Callol A."/>
            <person name="Pajuelo D."/>
            <person name="Ebbesson L."/>
            <person name="Teles M."/>
            <person name="MacKenzie S."/>
            <person name="Amaro C."/>
        </authorList>
    </citation>
    <scope>NUCLEOTIDE SEQUENCE</scope>
</reference>
<proteinExistence type="predicted"/>
<organism evidence="1">
    <name type="scientific">Anguilla anguilla</name>
    <name type="common">European freshwater eel</name>
    <name type="synonym">Muraena anguilla</name>
    <dbReference type="NCBI Taxonomy" id="7936"/>
    <lineage>
        <taxon>Eukaryota</taxon>
        <taxon>Metazoa</taxon>
        <taxon>Chordata</taxon>
        <taxon>Craniata</taxon>
        <taxon>Vertebrata</taxon>
        <taxon>Euteleostomi</taxon>
        <taxon>Actinopterygii</taxon>
        <taxon>Neopterygii</taxon>
        <taxon>Teleostei</taxon>
        <taxon>Anguilliformes</taxon>
        <taxon>Anguillidae</taxon>
        <taxon>Anguilla</taxon>
    </lineage>
</organism>
<protein>
    <submittedName>
        <fullName evidence="1">Uncharacterized protein</fullName>
    </submittedName>
</protein>
<sequence length="72" mass="8293">MTHNKTSCRLQKQLLHLGTMCVCGPLTVNCLVSAGPFHCQVNVFKRRLPEKTESSPAFFHTRFFFSFLFKNN</sequence>
<dbReference type="EMBL" id="GBXM01021191">
    <property type="protein sequence ID" value="JAH87386.1"/>
    <property type="molecule type" value="Transcribed_RNA"/>
</dbReference>
<name>A0A0E9WAS8_ANGAN</name>